<dbReference type="GeneID" id="4394313"/>
<sequence length="156" mass="17800">MNLGLKKAFEAAYPPKHPDHRDLIEVDFVEFVCSCVGEEMFARLSDAIHGIQELVDKDCFRAYFDAGLQQLKANRVVPPADTSLFQEADFNREEVPDISENPCFKSIVTTAWGFDVLWWLFEERQDILATFVRQLTLPMAEMHSSVFRVVPSNVGT</sequence>
<reference evidence="2" key="1">
    <citation type="journal article" date="2015" name="Genome Announc.">
        <title>Draft genome sequence of the cellulolytic fungus Chaetomium globosum.</title>
        <authorList>
            <person name="Cuomo C.A."/>
            <person name="Untereiner W.A."/>
            <person name="Ma L.-J."/>
            <person name="Grabherr M."/>
            <person name="Birren B.W."/>
        </authorList>
    </citation>
    <scope>NUCLEOTIDE SEQUENCE [LARGE SCALE GENOMIC DNA]</scope>
    <source>
        <strain evidence="2">ATCC 6205 / CBS 148.51 / DSM 1962 / NBRC 6347 / NRRL 1970</strain>
    </source>
</reference>
<proteinExistence type="predicted"/>
<accession>Q2GWX9</accession>
<dbReference type="InParanoid" id="Q2GWX9"/>
<gene>
    <name evidence="1" type="ORF">CHGG_07525</name>
</gene>
<dbReference type="EMBL" id="CH408033">
    <property type="protein sequence ID" value="EAQ86272.1"/>
    <property type="molecule type" value="Genomic_DNA"/>
</dbReference>
<dbReference type="HOGENOM" id="CLU_1686356_0_0_1"/>
<organism evidence="1 2">
    <name type="scientific">Chaetomium globosum (strain ATCC 6205 / CBS 148.51 / DSM 1962 / NBRC 6347 / NRRL 1970)</name>
    <name type="common">Soil fungus</name>
    <dbReference type="NCBI Taxonomy" id="306901"/>
    <lineage>
        <taxon>Eukaryota</taxon>
        <taxon>Fungi</taxon>
        <taxon>Dikarya</taxon>
        <taxon>Ascomycota</taxon>
        <taxon>Pezizomycotina</taxon>
        <taxon>Sordariomycetes</taxon>
        <taxon>Sordariomycetidae</taxon>
        <taxon>Sordariales</taxon>
        <taxon>Chaetomiaceae</taxon>
        <taxon>Chaetomium</taxon>
    </lineage>
</organism>
<keyword evidence="2" id="KW-1185">Reference proteome</keyword>
<dbReference type="Proteomes" id="UP000001056">
    <property type="component" value="Unassembled WGS sequence"/>
</dbReference>
<dbReference type="AlphaFoldDB" id="Q2GWX9"/>
<dbReference type="VEuPathDB" id="FungiDB:CHGG_07525"/>
<protein>
    <submittedName>
        <fullName evidence="1">Uncharacterized protein</fullName>
    </submittedName>
</protein>
<dbReference type="eggNOG" id="ENOG502T96A">
    <property type="taxonomic scope" value="Eukaryota"/>
</dbReference>
<evidence type="ECO:0000313" key="1">
    <source>
        <dbReference type="EMBL" id="EAQ86272.1"/>
    </source>
</evidence>
<evidence type="ECO:0000313" key="2">
    <source>
        <dbReference type="Proteomes" id="UP000001056"/>
    </source>
</evidence>
<dbReference type="OMA" id="ATHADHR"/>
<dbReference type="OrthoDB" id="5340163at2759"/>
<name>Q2GWX9_CHAGB</name>
<dbReference type="RefSeq" id="XP_001225181.1">
    <property type="nucleotide sequence ID" value="XM_001225180.1"/>
</dbReference>